<organism evidence="2 3">
    <name type="scientific">Drosophila willistoni</name>
    <name type="common">Fruit fly</name>
    <dbReference type="NCBI Taxonomy" id="7260"/>
    <lineage>
        <taxon>Eukaryota</taxon>
        <taxon>Metazoa</taxon>
        <taxon>Ecdysozoa</taxon>
        <taxon>Arthropoda</taxon>
        <taxon>Hexapoda</taxon>
        <taxon>Insecta</taxon>
        <taxon>Pterygota</taxon>
        <taxon>Neoptera</taxon>
        <taxon>Endopterygota</taxon>
        <taxon>Diptera</taxon>
        <taxon>Brachycera</taxon>
        <taxon>Muscomorpha</taxon>
        <taxon>Ephydroidea</taxon>
        <taxon>Drosophilidae</taxon>
        <taxon>Drosophila</taxon>
        <taxon>Sophophora</taxon>
    </lineage>
</organism>
<feature type="region of interest" description="Disordered" evidence="1">
    <location>
        <begin position="1"/>
        <end position="31"/>
    </location>
</feature>
<dbReference type="EMBL" id="CH963719">
    <property type="protein sequence ID" value="KRF97488.1"/>
    <property type="molecule type" value="Genomic_DNA"/>
</dbReference>
<evidence type="ECO:0000313" key="3">
    <source>
        <dbReference type="Proteomes" id="UP000007798"/>
    </source>
</evidence>
<name>A0A0Q9WNR9_DROWI</name>
<protein>
    <submittedName>
        <fullName evidence="2">Uncharacterized protein</fullName>
    </submittedName>
</protein>
<dbReference type="InParanoid" id="A0A0Q9WNR9"/>
<dbReference type="Proteomes" id="UP000007798">
    <property type="component" value="Unassembled WGS sequence"/>
</dbReference>
<evidence type="ECO:0000256" key="1">
    <source>
        <dbReference type="SAM" id="MobiDB-lite"/>
    </source>
</evidence>
<feature type="compositionally biased region" description="Pro residues" evidence="1">
    <location>
        <begin position="72"/>
        <end position="81"/>
    </location>
</feature>
<proteinExistence type="predicted"/>
<reference evidence="2 3" key="1">
    <citation type="journal article" date="2007" name="Nature">
        <title>Evolution of genes and genomes on the Drosophila phylogeny.</title>
        <authorList>
            <consortium name="Drosophila 12 Genomes Consortium"/>
            <person name="Clark A.G."/>
            <person name="Eisen M.B."/>
            <person name="Smith D.R."/>
            <person name="Bergman C.M."/>
            <person name="Oliver B."/>
            <person name="Markow T.A."/>
            <person name="Kaufman T.C."/>
            <person name="Kellis M."/>
            <person name="Gelbart W."/>
            <person name="Iyer V.N."/>
            <person name="Pollard D.A."/>
            <person name="Sackton T.B."/>
            <person name="Larracuente A.M."/>
            <person name="Singh N.D."/>
            <person name="Abad J.P."/>
            <person name="Abt D.N."/>
            <person name="Adryan B."/>
            <person name="Aguade M."/>
            <person name="Akashi H."/>
            <person name="Anderson W.W."/>
            <person name="Aquadro C.F."/>
            <person name="Ardell D.H."/>
            <person name="Arguello R."/>
            <person name="Artieri C.G."/>
            <person name="Barbash D.A."/>
            <person name="Barker D."/>
            <person name="Barsanti P."/>
            <person name="Batterham P."/>
            <person name="Batzoglou S."/>
            <person name="Begun D."/>
            <person name="Bhutkar A."/>
            <person name="Blanco E."/>
            <person name="Bosak S.A."/>
            <person name="Bradley R.K."/>
            <person name="Brand A.D."/>
            <person name="Brent M.R."/>
            <person name="Brooks A.N."/>
            <person name="Brown R.H."/>
            <person name="Butlin R.K."/>
            <person name="Caggese C."/>
            <person name="Calvi B.R."/>
            <person name="Bernardo de Carvalho A."/>
            <person name="Caspi A."/>
            <person name="Castrezana S."/>
            <person name="Celniker S.E."/>
            <person name="Chang J.L."/>
            <person name="Chapple C."/>
            <person name="Chatterji S."/>
            <person name="Chinwalla A."/>
            <person name="Civetta A."/>
            <person name="Clifton S.W."/>
            <person name="Comeron J.M."/>
            <person name="Costello J.C."/>
            <person name="Coyne J.A."/>
            <person name="Daub J."/>
            <person name="David R.G."/>
            <person name="Delcher A.L."/>
            <person name="Delehaunty K."/>
            <person name="Do C.B."/>
            <person name="Ebling H."/>
            <person name="Edwards K."/>
            <person name="Eickbush T."/>
            <person name="Evans J.D."/>
            <person name="Filipski A."/>
            <person name="Findeiss S."/>
            <person name="Freyhult E."/>
            <person name="Fulton L."/>
            <person name="Fulton R."/>
            <person name="Garcia A.C."/>
            <person name="Gardiner A."/>
            <person name="Garfield D.A."/>
            <person name="Garvin B.E."/>
            <person name="Gibson G."/>
            <person name="Gilbert D."/>
            <person name="Gnerre S."/>
            <person name="Godfrey J."/>
            <person name="Good R."/>
            <person name="Gotea V."/>
            <person name="Gravely B."/>
            <person name="Greenberg A.J."/>
            <person name="Griffiths-Jones S."/>
            <person name="Gross S."/>
            <person name="Guigo R."/>
            <person name="Gustafson E.A."/>
            <person name="Haerty W."/>
            <person name="Hahn M.W."/>
            <person name="Halligan D.L."/>
            <person name="Halpern A.L."/>
            <person name="Halter G.M."/>
            <person name="Han M.V."/>
            <person name="Heger A."/>
            <person name="Hillier L."/>
            <person name="Hinrichs A.S."/>
            <person name="Holmes I."/>
            <person name="Hoskins R.A."/>
            <person name="Hubisz M.J."/>
            <person name="Hultmark D."/>
            <person name="Huntley M.A."/>
            <person name="Jaffe D.B."/>
            <person name="Jagadeeshan S."/>
            <person name="Jeck W.R."/>
            <person name="Johnson J."/>
            <person name="Jones C.D."/>
            <person name="Jordan W.C."/>
            <person name="Karpen G.H."/>
            <person name="Kataoka E."/>
            <person name="Keightley P.D."/>
            <person name="Kheradpour P."/>
            <person name="Kirkness E.F."/>
            <person name="Koerich L.B."/>
            <person name="Kristiansen K."/>
            <person name="Kudrna D."/>
            <person name="Kulathinal R.J."/>
            <person name="Kumar S."/>
            <person name="Kwok R."/>
            <person name="Lander E."/>
            <person name="Langley C.H."/>
            <person name="Lapoint R."/>
            <person name="Lazzaro B.P."/>
            <person name="Lee S.J."/>
            <person name="Levesque L."/>
            <person name="Li R."/>
            <person name="Lin C.F."/>
            <person name="Lin M.F."/>
            <person name="Lindblad-Toh K."/>
            <person name="Llopart A."/>
            <person name="Long M."/>
            <person name="Low L."/>
            <person name="Lozovsky E."/>
            <person name="Lu J."/>
            <person name="Luo M."/>
            <person name="Machado C.A."/>
            <person name="Makalowski W."/>
            <person name="Marzo M."/>
            <person name="Matsuda M."/>
            <person name="Matzkin L."/>
            <person name="McAllister B."/>
            <person name="McBride C.S."/>
            <person name="McKernan B."/>
            <person name="McKernan K."/>
            <person name="Mendez-Lago M."/>
            <person name="Minx P."/>
            <person name="Mollenhauer M.U."/>
            <person name="Montooth K."/>
            <person name="Mount S.M."/>
            <person name="Mu X."/>
            <person name="Myers E."/>
            <person name="Negre B."/>
            <person name="Newfeld S."/>
            <person name="Nielsen R."/>
            <person name="Noor M.A."/>
            <person name="O'Grady P."/>
            <person name="Pachter L."/>
            <person name="Papaceit M."/>
            <person name="Parisi M.J."/>
            <person name="Parisi M."/>
            <person name="Parts L."/>
            <person name="Pedersen J.S."/>
            <person name="Pesole G."/>
            <person name="Phillippy A.M."/>
            <person name="Ponting C.P."/>
            <person name="Pop M."/>
            <person name="Porcelli D."/>
            <person name="Powell J.R."/>
            <person name="Prohaska S."/>
            <person name="Pruitt K."/>
            <person name="Puig M."/>
            <person name="Quesneville H."/>
            <person name="Ram K.R."/>
            <person name="Rand D."/>
            <person name="Rasmussen M.D."/>
            <person name="Reed L.K."/>
            <person name="Reenan R."/>
            <person name="Reily A."/>
            <person name="Remington K.A."/>
            <person name="Rieger T.T."/>
            <person name="Ritchie M.G."/>
            <person name="Robin C."/>
            <person name="Rogers Y.H."/>
            <person name="Rohde C."/>
            <person name="Rozas J."/>
            <person name="Rubenfield M.J."/>
            <person name="Ruiz A."/>
            <person name="Russo S."/>
            <person name="Salzberg S.L."/>
            <person name="Sanchez-Gracia A."/>
            <person name="Saranga D.J."/>
            <person name="Sato H."/>
            <person name="Schaeffer S.W."/>
            <person name="Schatz M.C."/>
            <person name="Schlenke T."/>
            <person name="Schwartz R."/>
            <person name="Segarra C."/>
            <person name="Singh R.S."/>
            <person name="Sirot L."/>
            <person name="Sirota M."/>
            <person name="Sisneros N.B."/>
            <person name="Smith C.D."/>
            <person name="Smith T.F."/>
            <person name="Spieth J."/>
            <person name="Stage D.E."/>
            <person name="Stark A."/>
            <person name="Stephan W."/>
            <person name="Strausberg R.L."/>
            <person name="Strempel S."/>
            <person name="Sturgill D."/>
            <person name="Sutton G."/>
            <person name="Sutton G.G."/>
            <person name="Tao W."/>
            <person name="Teichmann S."/>
            <person name="Tobari Y.N."/>
            <person name="Tomimura Y."/>
            <person name="Tsolas J.M."/>
            <person name="Valente V.L."/>
            <person name="Venter E."/>
            <person name="Venter J.C."/>
            <person name="Vicario S."/>
            <person name="Vieira F.G."/>
            <person name="Vilella A.J."/>
            <person name="Villasante A."/>
            <person name="Walenz B."/>
            <person name="Wang J."/>
            <person name="Wasserman M."/>
            <person name="Watts T."/>
            <person name="Wilson D."/>
            <person name="Wilson R.K."/>
            <person name="Wing R.A."/>
            <person name="Wolfner M.F."/>
            <person name="Wong A."/>
            <person name="Wong G.K."/>
            <person name="Wu C.I."/>
            <person name="Wu G."/>
            <person name="Yamamoto D."/>
            <person name="Yang H.P."/>
            <person name="Yang S.P."/>
            <person name="Yorke J.A."/>
            <person name="Yoshida K."/>
            <person name="Zdobnov E."/>
            <person name="Zhang P."/>
            <person name="Zhang Y."/>
            <person name="Zimin A.V."/>
            <person name="Baldwin J."/>
            <person name="Abdouelleil A."/>
            <person name="Abdulkadir J."/>
            <person name="Abebe A."/>
            <person name="Abera B."/>
            <person name="Abreu J."/>
            <person name="Acer S.C."/>
            <person name="Aftuck L."/>
            <person name="Alexander A."/>
            <person name="An P."/>
            <person name="Anderson E."/>
            <person name="Anderson S."/>
            <person name="Arachi H."/>
            <person name="Azer M."/>
            <person name="Bachantsang P."/>
            <person name="Barry A."/>
            <person name="Bayul T."/>
            <person name="Berlin A."/>
            <person name="Bessette D."/>
            <person name="Bloom T."/>
            <person name="Blye J."/>
            <person name="Boguslavskiy L."/>
            <person name="Bonnet C."/>
            <person name="Boukhgalter B."/>
            <person name="Bourzgui I."/>
            <person name="Brown A."/>
            <person name="Cahill P."/>
            <person name="Channer S."/>
            <person name="Cheshatsang Y."/>
            <person name="Chuda L."/>
            <person name="Citroen M."/>
            <person name="Collymore A."/>
            <person name="Cooke P."/>
            <person name="Costello M."/>
            <person name="D'Aco K."/>
            <person name="Daza R."/>
            <person name="De Haan G."/>
            <person name="DeGray S."/>
            <person name="DeMaso C."/>
            <person name="Dhargay N."/>
            <person name="Dooley K."/>
            <person name="Dooley E."/>
            <person name="Doricent M."/>
            <person name="Dorje P."/>
            <person name="Dorjee K."/>
            <person name="Dupes A."/>
            <person name="Elong R."/>
            <person name="Falk J."/>
            <person name="Farina A."/>
            <person name="Faro S."/>
            <person name="Ferguson D."/>
            <person name="Fisher S."/>
            <person name="Foley C.D."/>
            <person name="Franke A."/>
            <person name="Friedrich D."/>
            <person name="Gadbois L."/>
            <person name="Gearin G."/>
            <person name="Gearin C.R."/>
            <person name="Giannoukos G."/>
            <person name="Goode T."/>
            <person name="Graham J."/>
            <person name="Grandbois E."/>
            <person name="Grewal S."/>
            <person name="Gyaltsen K."/>
            <person name="Hafez N."/>
            <person name="Hagos B."/>
            <person name="Hall J."/>
            <person name="Henson C."/>
            <person name="Hollinger A."/>
            <person name="Honan T."/>
            <person name="Huard M.D."/>
            <person name="Hughes L."/>
            <person name="Hurhula B."/>
            <person name="Husby M.E."/>
            <person name="Kamat A."/>
            <person name="Kanga B."/>
            <person name="Kashin S."/>
            <person name="Khazanovich D."/>
            <person name="Kisner P."/>
            <person name="Lance K."/>
            <person name="Lara M."/>
            <person name="Lee W."/>
            <person name="Lennon N."/>
            <person name="Letendre F."/>
            <person name="LeVine R."/>
            <person name="Lipovsky A."/>
            <person name="Liu X."/>
            <person name="Liu J."/>
            <person name="Liu S."/>
            <person name="Lokyitsang T."/>
            <person name="Lokyitsang Y."/>
            <person name="Lubonja R."/>
            <person name="Lui A."/>
            <person name="MacDonald P."/>
            <person name="Magnisalis V."/>
            <person name="Maru K."/>
            <person name="Matthews C."/>
            <person name="McCusker W."/>
            <person name="McDonough S."/>
            <person name="Mehta T."/>
            <person name="Meldrim J."/>
            <person name="Meneus L."/>
            <person name="Mihai O."/>
            <person name="Mihalev A."/>
            <person name="Mihova T."/>
            <person name="Mittelman R."/>
            <person name="Mlenga V."/>
            <person name="Montmayeur A."/>
            <person name="Mulrain L."/>
            <person name="Navidi A."/>
            <person name="Naylor J."/>
            <person name="Negash T."/>
            <person name="Nguyen T."/>
            <person name="Nguyen N."/>
            <person name="Nicol R."/>
            <person name="Norbu C."/>
            <person name="Norbu N."/>
            <person name="Novod N."/>
            <person name="O'Neill B."/>
            <person name="Osman S."/>
            <person name="Markiewicz E."/>
            <person name="Oyono O.L."/>
            <person name="Patti C."/>
            <person name="Phunkhang P."/>
            <person name="Pierre F."/>
            <person name="Priest M."/>
            <person name="Raghuraman S."/>
            <person name="Rege F."/>
            <person name="Reyes R."/>
            <person name="Rise C."/>
            <person name="Rogov P."/>
            <person name="Ross K."/>
            <person name="Ryan E."/>
            <person name="Settipalli S."/>
            <person name="Shea T."/>
            <person name="Sherpa N."/>
            <person name="Shi L."/>
            <person name="Shih D."/>
            <person name="Sparrow T."/>
            <person name="Spaulding J."/>
            <person name="Stalker J."/>
            <person name="Stange-Thomann N."/>
            <person name="Stavropoulos S."/>
            <person name="Stone C."/>
            <person name="Strader C."/>
            <person name="Tesfaye S."/>
            <person name="Thomson T."/>
            <person name="Thoulutsang Y."/>
            <person name="Thoulutsang D."/>
            <person name="Topham K."/>
            <person name="Topping I."/>
            <person name="Tsamla T."/>
            <person name="Vassiliev H."/>
            <person name="Vo A."/>
            <person name="Wangchuk T."/>
            <person name="Wangdi T."/>
            <person name="Weiand M."/>
            <person name="Wilkinson J."/>
            <person name="Wilson A."/>
            <person name="Yadav S."/>
            <person name="Young G."/>
            <person name="Yu Q."/>
            <person name="Zembek L."/>
            <person name="Zhong D."/>
            <person name="Zimmer A."/>
            <person name="Zwirko Z."/>
            <person name="Jaffe D.B."/>
            <person name="Alvarez P."/>
            <person name="Brockman W."/>
            <person name="Butler J."/>
            <person name="Chin C."/>
            <person name="Gnerre S."/>
            <person name="Grabherr M."/>
            <person name="Kleber M."/>
            <person name="Mauceli E."/>
            <person name="MacCallum I."/>
        </authorList>
    </citation>
    <scope>NUCLEOTIDE SEQUENCE [LARGE SCALE GENOMIC DNA]</scope>
    <source>
        <strain evidence="3">Tucson 14030-0811.24</strain>
    </source>
</reference>
<evidence type="ECO:0000313" key="2">
    <source>
        <dbReference type="EMBL" id="KRF97488.1"/>
    </source>
</evidence>
<dbReference type="AlphaFoldDB" id="A0A0Q9WNR9"/>
<feature type="compositionally biased region" description="Polar residues" evidence="1">
    <location>
        <begin position="125"/>
        <end position="134"/>
    </location>
</feature>
<sequence>MRYRISSQTSNNNNNNGQNHHRDINSQTTSQASIARNPTGVVQQVQSWCQRGWRRLRAEALRRTAATGPAAANPPPGPQQTPPTTTNSRELNAIEVQGEDSSSSNDRTEADGGIRPQRLGRGKPPNQSQTRAPTNWITSSRRYLAKAIQGTSRITKAGIPPLSICVVVY</sequence>
<feature type="region of interest" description="Disordered" evidence="1">
    <location>
        <begin position="63"/>
        <end position="134"/>
    </location>
</feature>
<feature type="compositionally biased region" description="Polar residues" evidence="1">
    <location>
        <begin position="1"/>
        <end position="10"/>
    </location>
</feature>
<keyword evidence="3" id="KW-1185">Reference proteome</keyword>
<accession>A0A0Q9WNR9</accession>
<gene>
    <name evidence="2" type="primary">Dwil\GK27980</name>
    <name evidence="2" type="ORF">Dwil_GK27980</name>
</gene>